<dbReference type="InterPro" id="IPR044068">
    <property type="entry name" value="CB"/>
</dbReference>
<reference evidence="7 8" key="1">
    <citation type="journal article" date="2010" name="BMC Genomics">
        <title>Genome sequence of the pattern forming Paenibacillus vortex bacterium reveals potential for thriving in complex environments.</title>
        <authorList>
            <person name="Sirota-Madi A."/>
            <person name="Olender T."/>
            <person name="Helman Y."/>
            <person name="Ingham C."/>
            <person name="Brainis I."/>
            <person name="Roth D."/>
            <person name="Hagi E."/>
            <person name="Brodsky L."/>
            <person name="Leshkowitz D."/>
            <person name="Galatenko V."/>
            <person name="Nikolaev V."/>
            <person name="Mugasimangalam R.C."/>
            <person name="Bransburg-Zabary S."/>
            <person name="Gutnick D.L."/>
            <person name="Lancet D."/>
            <person name="Ben-Jacob E."/>
        </authorList>
    </citation>
    <scope>NUCLEOTIDE SEQUENCE [LARGE SCALE GENOMIC DNA]</scope>
    <source>
        <strain evidence="7 8">V453</strain>
    </source>
</reference>
<evidence type="ECO:0000256" key="2">
    <source>
        <dbReference type="ARBA" id="ARBA00023125"/>
    </source>
</evidence>
<dbReference type="InterPro" id="IPR050090">
    <property type="entry name" value="Tyrosine_recombinase_XerCD"/>
</dbReference>
<dbReference type="InterPro" id="IPR013762">
    <property type="entry name" value="Integrase-like_cat_sf"/>
</dbReference>
<dbReference type="GO" id="GO:0015074">
    <property type="term" value="P:DNA integration"/>
    <property type="evidence" value="ECO:0007669"/>
    <property type="project" value="InterPro"/>
</dbReference>
<dbReference type="RefSeq" id="WP_006207361.1">
    <property type="nucleotide sequence ID" value="NZ_ADHJ01000001.1"/>
</dbReference>
<dbReference type="PANTHER" id="PTHR30349">
    <property type="entry name" value="PHAGE INTEGRASE-RELATED"/>
    <property type="match status" value="1"/>
</dbReference>
<dbReference type="Gene3D" id="1.10.443.10">
    <property type="entry name" value="Intergrase catalytic core"/>
    <property type="match status" value="1"/>
</dbReference>
<comment type="caution">
    <text evidence="7">The sequence shown here is derived from an EMBL/GenBank/DDBJ whole genome shotgun (WGS) entry which is preliminary data.</text>
</comment>
<dbReference type="PROSITE" id="PS51898">
    <property type="entry name" value="TYR_RECOMBINASE"/>
    <property type="match status" value="1"/>
</dbReference>
<keyword evidence="8" id="KW-1185">Reference proteome</keyword>
<dbReference type="GO" id="GO:0006310">
    <property type="term" value="P:DNA recombination"/>
    <property type="evidence" value="ECO:0007669"/>
    <property type="project" value="UniProtKB-KW"/>
</dbReference>
<dbReference type="KEGG" id="pvo:PVOR_02010"/>
<dbReference type="Proteomes" id="UP000003094">
    <property type="component" value="Unassembled WGS sequence"/>
</dbReference>
<feature type="domain" description="Core-binding (CB)" evidence="6">
    <location>
        <begin position="24"/>
        <end position="128"/>
    </location>
</feature>
<evidence type="ECO:0000259" key="5">
    <source>
        <dbReference type="PROSITE" id="PS51898"/>
    </source>
</evidence>
<keyword evidence="3" id="KW-0233">DNA recombination</keyword>
<evidence type="ECO:0000259" key="6">
    <source>
        <dbReference type="PROSITE" id="PS51900"/>
    </source>
</evidence>
<keyword evidence="2 4" id="KW-0238">DNA-binding</keyword>
<dbReference type="InterPro" id="IPR002104">
    <property type="entry name" value="Integrase_catalytic"/>
</dbReference>
<evidence type="ECO:0000256" key="1">
    <source>
        <dbReference type="ARBA" id="ARBA00008857"/>
    </source>
</evidence>
<evidence type="ECO:0000256" key="3">
    <source>
        <dbReference type="ARBA" id="ARBA00023172"/>
    </source>
</evidence>
<evidence type="ECO:0000313" key="8">
    <source>
        <dbReference type="Proteomes" id="UP000003094"/>
    </source>
</evidence>
<comment type="similarity">
    <text evidence="1">Belongs to the 'phage' integrase family.</text>
</comment>
<dbReference type="CDD" id="cd00397">
    <property type="entry name" value="DNA_BRE_C"/>
    <property type="match status" value="1"/>
</dbReference>
<proteinExistence type="inferred from homology"/>
<dbReference type="Gene3D" id="1.10.150.130">
    <property type="match status" value="1"/>
</dbReference>
<protein>
    <recommendedName>
        <fullName evidence="9">Integrase family protein</fullName>
    </recommendedName>
</protein>
<dbReference type="PROSITE" id="PS51900">
    <property type="entry name" value="CB"/>
    <property type="match status" value="1"/>
</dbReference>
<organism evidence="7 8">
    <name type="scientific">Paenibacillus vortex V453</name>
    <dbReference type="NCBI Taxonomy" id="715225"/>
    <lineage>
        <taxon>Bacteria</taxon>
        <taxon>Bacillati</taxon>
        <taxon>Bacillota</taxon>
        <taxon>Bacilli</taxon>
        <taxon>Bacillales</taxon>
        <taxon>Paenibacillaceae</taxon>
        <taxon>Paenibacillus</taxon>
    </lineage>
</organism>
<evidence type="ECO:0000256" key="4">
    <source>
        <dbReference type="PROSITE-ProRule" id="PRU01248"/>
    </source>
</evidence>
<evidence type="ECO:0008006" key="9">
    <source>
        <dbReference type="Google" id="ProtNLM"/>
    </source>
</evidence>
<sequence>MDKRTGRKTAGAREPIANVALPSYSLQEAVEFVVKIKRANNLKERTISGYIQNMNYFIEWITERYGEITIREVTADLLREYVLWCATDKEYYAGHPFKAEYEKGKLGLSPASVNVRIRVFKTFFAVLHEEEVIDRNPAVNVSLLRQDIDTIMPLSDEELRRFMKSPDQRQWAQWRDYVIMTLILDTGLRLGEICALEKMEIDFVKKSITLPASKNKNRKSRMLPLSTETARLLKQLIAETERNFDTTYVFTTNYGEQLSEKTIQKSFDKYAEKAKLGRNVSPHVLRHNFATMAAENGMSVFHLQKLMGHADIATTRKYVQISEGSLAEEHKRFSPLTRLTSRKKGPQS</sequence>
<dbReference type="Pfam" id="PF00589">
    <property type="entry name" value="Phage_integrase"/>
    <property type="match status" value="1"/>
</dbReference>
<dbReference type="GO" id="GO:0003677">
    <property type="term" value="F:DNA binding"/>
    <property type="evidence" value="ECO:0007669"/>
    <property type="project" value="UniProtKB-UniRule"/>
</dbReference>
<feature type="domain" description="Tyr recombinase" evidence="5">
    <location>
        <begin position="149"/>
        <end position="331"/>
    </location>
</feature>
<evidence type="ECO:0000313" key="7">
    <source>
        <dbReference type="EMBL" id="EFU43941.1"/>
    </source>
</evidence>
<dbReference type="InterPro" id="IPR011010">
    <property type="entry name" value="DNA_brk_join_enz"/>
</dbReference>
<dbReference type="InterPro" id="IPR010998">
    <property type="entry name" value="Integrase_recombinase_N"/>
</dbReference>
<gene>
    <name evidence="7" type="ORF">PVOR_02010</name>
</gene>
<dbReference type="SUPFAM" id="SSF56349">
    <property type="entry name" value="DNA breaking-rejoining enzymes"/>
    <property type="match status" value="1"/>
</dbReference>
<dbReference type="AlphaFoldDB" id="A0A2R9T2X2"/>
<dbReference type="EMBL" id="ADHJ01000001">
    <property type="protein sequence ID" value="EFU43941.1"/>
    <property type="molecule type" value="Genomic_DNA"/>
</dbReference>
<accession>A0A2R9T2X2</accession>
<name>A0A2R9T2X2_9BACL</name>
<dbReference type="PANTHER" id="PTHR30349:SF41">
    <property type="entry name" value="INTEGRASE_RECOMBINASE PROTEIN MJ0367-RELATED"/>
    <property type="match status" value="1"/>
</dbReference>